<evidence type="ECO:0008006" key="3">
    <source>
        <dbReference type="Google" id="ProtNLM"/>
    </source>
</evidence>
<comment type="caution">
    <text evidence="1">The sequence shown here is derived from an EMBL/GenBank/DDBJ whole genome shotgun (WGS) entry which is preliminary data.</text>
</comment>
<dbReference type="EMBL" id="DWYC01000046">
    <property type="protein sequence ID" value="HJB56758.1"/>
    <property type="molecule type" value="Genomic_DNA"/>
</dbReference>
<dbReference type="Proteomes" id="UP000824208">
    <property type="component" value="Unassembled WGS sequence"/>
</dbReference>
<evidence type="ECO:0000313" key="2">
    <source>
        <dbReference type="Proteomes" id="UP000824208"/>
    </source>
</evidence>
<dbReference type="Gene3D" id="2.30.300.10">
    <property type="entry name" value="Baseplate protein-like domain - beta roll fold"/>
    <property type="match status" value="1"/>
</dbReference>
<reference evidence="1" key="2">
    <citation type="submission" date="2021-04" db="EMBL/GenBank/DDBJ databases">
        <authorList>
            <person name="Gilroy R."/>
        </authorList>
    </citation>
    <scope>NUCLEOTIDE SEQUENCE</scope>
    <source>
        <strain evidence="1">CHK189-11263</strain>
    </source>
</reference>
<proteinExistence type="predicted"/>
<sequence>MECWLEDSRGTRLTLPPQTQWRFSYTSGTPADSFEVECLWGDQADERLTGGVYFLAREGSERVFTGLVDECESRWDESGSRLSIRGRGMAARLLDNEARGADYQVATWADILRDHVTPYGITALGGENLPHVSGFSIATGSSEWSVVYQFARYYGGVEPRFDRLGRLVVEDASAGRHLVLDQTCPVTSLLLRDKRYGVLSQVLLRNPNDQGEQTVVNETFAAQGGMRRQVLTMPRKSGYEAMRYRGEYQIACSAEELRRLELRAAAPWLAFPGDRVELRLERPRLTGLWRVRESVCGCGAQGNYTELDLCPQAQ</sequence>
<gene>
    <name evidence="1" type="ORF">H9714_04310</name>
</gene>
<dbReference type="SUPFAM" id="SSF69279">
    <property type="entry name" value="Phage tail proteins"/>
    <property type="match status" value="1"/>
</dbReference>
<organism evidence="1 2">
    <name type="scientific">Candidatus Flavonifractor intestinipullorum</name>
    <dbReference type="NCBI Taxonomy" id="2838587"/>
    <lineage>
        <taxon>Bacteria</taxon>
        <taxon>Bacillati</taxon>
        <taxon>Bacillota</taxon>
        <taxon>Clostridia</taxon>
        <taxon>Eubacteriales</taxon>
        <taxon>Oscillospiraceae</taxon>
        <taxon>Flavonifractor</taxon>
    </lineage>
</organism>
<reference evidence="1" key="1">
    <citation type="journal article" date="2021" name="PeerJ">
        <title>Extensive microbial diversity within the chicken gut microbiome revealed by metagenomics and culture.</title>
        <authorList>
            <person name="Gilroy R."/>
            <person name="Ravi A."/>
            <person name="Getino M."/>
            <person name="Pursley I."/>
            <person name="Horton D.L."/>
            <person name="Alikhan N.F."/>
            <person name="Baker D."/>
            <person name="Gharbi K."/>
            <person name="Hall N."/>
            <person name="Watson M."/>
            <person name="Adriaenssens E.M."/>
            <person name="Foster-Nyarko E."/>
            <person name="Jarju S."/>
            <person name="Secka A."/>
            <person name="Antonio M."/>
            <person name="Oren A."/>
            <person name="Chaudhuri R.R."/>
            <person name="La Ragione R."/>
            <person name="Hildebrand F."/>
            <person name="Pallen M.J."/>
        </authorList>
    </citation>
    <scope>NUCLEOTIDE SEQUENCE</scope>
    <source>
        <strain evidence="1">CHK189-11263</strain>
    </source>
</reference>
<dbReference type="AlphaFoldDB" id="A0A9D2S4M1"/>
<evidence type="ECO:0000313" key="1">
    <source>
        <dbReference type="EMBL" id="HJB56758.1"/>
    </source>
</evidence>
<accession>A0A9D2S4M1</accession>
<protein>
    <recommendedName>
        <fullName evidence="3">Mu-like prophage tail protein gpP</fullName>
    </recommendedName>
</protein>
<name>A0A9D2S4M1_9FIRM</name>